<dbReference type="Proteomes" id="UP000008037">
    <property type="component" value="Chromosome"/>
</dbReference>
<dbReference type="AlphaFoldDB" id="K0IEY8"/>
<feature type="transmembrane region" description="Helical" evidence="1">
    <location>
        <begin position="30"/>
        <end position="50"/>
    </location>
</feature>
<dbReference type="InParanoid" id="K0IEY8"/>
<keyword evidence="1" id="KW-1133">Transmembrane helix</keyword>
<dbReference type="HOGENOM" id="CLU_2875198_0_0_2"/>
<keyword evidence="1" id="KW-0472">Membrane</keyword>
<organism evidence="2 3">
    <name type="scientific">Nitrososphaera gargensis (strain Ga9.2)</name>
    <dbReference type="NCBI Taxonomy" id="1237085"/>
    <lineage>
        <taxon>Archaea</taxon>
        <taxon>Nitrososphaerota</taxon>
        <taxon>Nitrososphaeria</taxon>
        <taxon>Nitrososphaerales</taxon>
        <taxon>Nitrososphaeraceae</taxon>
        <taxon>Nitrososphaera</taxon>
    </lineage>
</organism>
<evidence type="ECO:0000313" key="3">
    <source>
        <dbReference type="Proteomes" id="UP000008037"/>
    </source>
</evidence>
<evidence type="ECO:0000313" key="2">
    <source>
        <dbReference type="EMBL" id="AFU57363.1"/>
    </source>
</evidence>
<reference evidence="2 3" key="1">
    <citation type="journal article" date="2012" name="Environ. Microbiol.">
        <title>The genome of the ammonia-oxidizing Candidatus Nitrososphaera gargensis: insights into metabolic versatility and environmental adaptations.</title>
        <authorList>
            <person name="Spang A."/>
            <person name="Poehlein A."/>
            <person name="Offre P."/>
            <person name="Zumbragel S."/>
            <person name="Haider S."/>
            <person name="Rychlik N."/>
            <person name="Nowka B."/>
            <person name="Schmeisser C."/>
            <person name="Lebedeva E.V."/>
            <person name="Rattei T."/>
            <person name="Bohm C."/>
            <person name="Schmid M."/>
            <person name="Galushko A."/>
            <person name="Hatzenpichler R."/>
            <person name="Weinmaier T."/>
            <person name="Daniel R."/>
            <person name="Schleper C."/>
            <person name="Spieck E."/>
            <person name="Streit W."/>
            <person name="Wagner M."/>
        </authorList>
    </citation>
    <scope>NUCLEOTIDE SEQUENCE [LARGE SCALE GENOMIC DNA]</scope>
    <source>
        <strain evidence="3">Ga9.2</strain>
    </source>
</reference>
<keyword evidence="3" id="KW-1185">Reference proteome</keyword>
<protein>
    <submittedName>
        <fullName evidence="2">Putative transmembrane protein</fullName>
    </submittedName>
</protein>
<name>K0IEY8_NITGG</name>
<sequence>MFLITAFVAMPSNPDEITAPMDLVIGFRLASRFTMSIFWGLLGLILGAFWDRIKPHDTAKITI</sequence>
<dbReference type="EMBL" id="CP002408">
    <property type="protein sequence ID" value="AFU57363.1"/>
    <property type="molecule type" value="Genomic_DNA"/>
</dbReference>
<dbReference type="STRING" id="1237085.Ngar_c04160"/>
<dbReference type="Pfam" id="PF09490">
    <property type="entry name" value="CbtA"/>
    <property type="match status" value="1"/>
</dbReference>
<evidence type="ECO:0000256" key="1">
    <source>
        <dbReference type="SAM" id="Phobius"/>
    </source>
</evidence>
<dbReference type="KEGG" id="nga:Ngar_c04160"/>
<dbReference type="InterPro" id="IPR012666">
    <property type="entry name" value="CbtA_put"/>
</dbReference>
<keyword evidence="1 2" id="KW-0812">Transmembrane</keyword>
<dbReference type="BioCyc" id="CNIT1237085:G1324-415-MONOMER"/>
<gene>
    <name evidence="2" type="ordered locus">Ngar_c04160</name>
</gene>
<proteinExistence type="predicted"/>
<accession>K0IEY8</accession>